<comment type="caution">
    <text evidence="1">The sequence shown here is derived from an EMBL/GenBank/DDBJ whole genome shotgun (WGS) entry which is preliminary data.</text>
</comment>
<dbReference type="RefSeq" id="WP_254738802.1">
    <property type="nucleotide sequence ID" value="NZ_JANCLU010000002.1"/>
</dbReference>
<proteinExistence type="predicted"/>
<evidence type="ECO:0008006" key="3">
    <source>
        <dbReference type="Google" id="ProtNLM"/>
    </source>
</evidence>
<protein>
    <recommendedName>
        <fullName evidence="3">DUF4815 domain-containing protein</fullName>
    </recommendedName>
</protein>
<sequence length="736" mass="82941">MLQLMNDQQLIDDVVVFVDDIDPEQYYVFPQTPRYLMRRDNGLPNFAYVKYRLPIDREDGKRGGGLVYFGVELNMLPATEAKVRAWCEQRSRARRGMGAGGQVQVKLGRPTFTRGTVRIDILDSGGVLVQRVNSAGVPSLFGNNAVAVSAEFSPEGAAVFEQVMQRQGNGMINVFYTLSYYGRMPDSELVGHWDASAFMSFSQTVDVEDNFWSEDDYTENISEYISKSESRKLEWTRPLIPPAGMDPAQAEKIKATIEDSVRQQLDDGIKRNLLEAIPPENRDVSKIRDQGYENIKRTVNTSRFAAVNVVYKGASAVEAVNNPQAPLDSIGGLQVNGKTVKWEQVATVVDADDPFFKKFTVRVQVNADFVKLPIFSVDVTWSYQPPGKPAAGETYSFRKPEDIEKFDVYYDGGDGAYSYSYVVNYKGEDRVFKSPEQKTTSKVLTINVADLGIWVVDVTVGDINFDQVERVQVMLSYEDGAQVPRIERVFTLDKQQTTFGVRELIFVPRDKPYKYKFKYFMKGGREIEGPEREGRSEQLYVNDPFSATRSVSVRSKGDFDTRIDTLFLDFLYEDPDHAYRQERSFALSKAGKRFDDWSFPVIDEKAGTLTYTGQILYKNGTSSPIPKKTVVGNTVLEGEDVAELRVEIVPDLIDWGKTKLVIVQLEYADADNNIQLKQSYTLRGANDKPGPWLAPIKNAAKTDYDLSATFFMQDGTRKALGPTRSHDATLVLELPN</sequence>
<gene>
    <name evidence="1" type="ORF">NK718_03895</name>
</gene>
<evidence type="ECO:0000313" key="2">
    <source>
        <dbReference type="Proteomes" id="UP001205890"/>
    </source>
</evidence>
<keyword evidence="2" id="KW-1185">Reference proteome</keyword>
<dbReference type="EMBL" id="JANCLU010000002">
    <property type="protein sequence ID" value="MCP8937644.1"/>
    <property type="molecule type" value="Genomic_DNA"/>
</dbReference>
<evidence type="ECO:0000313" key="1">
    <source>
        <dbReference type="EMBL" id="MCP8937644.1"/>
    </source>
</evidence>
<reference evidence="1 2" key="1">
    <citation type="submission" date="2022-07" db="EMBL/GenBank/DDBJ databases">
        <authorList>
            <person name="Li W.-J."/>
            <person name="Deng Q.-Q."/>
        </authorList>
    </citation>
    <scope>NUCLEOTIDE SEQUENCE [LARGE SCALE GENOMIC DNA]</scope>
    <source>
        <strain evidence="1 2">SYSU M60028</strain>
    </source>
</reference>
<name>A0ABT1L8D2_9HYPH</name>
<organism evidence="1 2">
    <name type="scientific">Alsobacter ponti</name>
    <dbReference type="NCBI Taxonomy" id="2962936"/>
    <lineage>
        <taxon>Bacteria</taxon>
        <taxon>Pseudomonadati</taxon>
        <taxon>Pseudomonadota</taxon>
        <taxon>Alphaproteobacteria</taxon>
        <taxon>Hyphomicrobiales</taxon>
        <taxon>Alsobacteraceae</taxon>
        <taxon>Alsobacter</taxon>
    </lineage>
</organism>
<accession>A0ABT1L8D2</accession>
<dbReference type="Proteomes" id="UP001205890">
    <property type="component" value="Unassembled WGS sequence"/>
</dbReference>